<protein>
    <submittedName>
        <fullName evidence="1">Uncharacterized protein</fullName>
    </submittedName>
</protein>
<accession>A0A392V2P4</accession>
<feature type="non-terminal residue" evidence="1">
    <location>
        <position position="23"/>
    </location>
</feature>
<reference evidence="1 2" key="1">
    <citation type="journal article" date="2018" name="Front. Plant Sci.">
        <title>Red Clover (Trifolium pratense) and Zigzag Clover (T. medium) - A Picture of Genomic Similarities and Differences.</title>
        <authorList>
            <person name="Dluhosova J."/>
            <person name="Istvanek J."/>
            <person name="Nedelnik J."/>
            <person name="Repkova J."/>
        </authorList>
    </citation>
    <scope>NUCLEOTIDE SEQUENCE [LARGE SCALE GENOMIC DNA]</scope>
    <source>
        <strain evidence="2">cv. 10/8</strain>
        <tissue evidence="1">Leaf</tissue>
    </source>
</reference>
<dbReference type="AlphaFoldDB" id="A0A392V2P4"/>
<dbReference type="Proteomes" id="UP000265520">
    <property type="component" value="Unassembled WGS sequence"/>
</dbReference>
<sequence>MRGILEELSSESLNSHKITIVEL</sequence>
<evidence type="ECO:0000313" key="1">
    <source>
        <dbReference type="EMBL" id="MCI81321.1"/>
    </source>
</evidence>
<name>A0A392V2P4_9FABA</name>
<organism evidence="1 2">
    <name type="scientific">Trifolium medium</name>
    <dbReference type="NCBI Taxonomy" id="97028"/>
    <lineage>
        <taxon>Eukaryota</taxon>
        <taxon>Viridiplantae</taxon>
        <taxon>Streptophyta</taxon>
        <taxon>Embryophyta</taxon>
        <taxon>Tracheophyta</taxon>
        <taxon>Spermatophyta</taxon>
        <taxon>Magnoliopsida</taxon>
        <taxon>eudicotyledons</taxon>
        <taxon>Gunneridae</taxon>
        <taxon>Pentapetalae</taxon>
        <taxon>rosids</taxon>
        <taxon>fabids</taxon>
        <taxon>Fabales</taxon>
        <taxon>Fabaceae</taxon>
        <taxon>Papilionoideae</taxon>
        <taxon>50 kb inversion clade</taxon>
        <taxon>NPAAA clade</taxon>
        <taxon>Hologalegina</taxon>
        <taxon>IRL clade</taxon>
        <taxon>Trifolieae</taxon>
        <taxon>Trifolium</taxon>
    </lineage>
</organism>
<dbReference type="EMBL" id="LXQA011016275">
    <property type="protein sequence ID" value="MCI81321.1"/>
    <property type="molecule type" value="Genomic_DNA"/>
</dbReference>
<proteinExistence type="predicted"/>
<evidence type="ECO:0000313" key="2">
    <source>
        <dbReference type="Proteomes" id="UP000265520"/>
    </source>
</evidence>
<keyword evidence="2" id="KW-1185">Reference proteome</keyword>
<comment type="caution">
    <text evidence="1">The sequence shown here is derived from an EMBL/GenBank/DDBJ whole genome shotgun (WGS) entry which is preliminary data.</text>
</comment>